<dbReference type="RefSeq" id="WP_089382254.1">
    <property type="nucleotide sequence ID" value="NZ_FZNT01000008.1"/>
</dbReference>
<dbReference type="Pfam" id="PF09357">
    <property type="entry name" value="RteC"/>
    <property type="match status" value="1"/>
</dbReference>
<reference evidence="1 2" key="1">
    <citation type="submission" date="2017-06" db="EMBL/GenBank/DDBJ databases">
        <authorList>
            <person name="Kim H.J."/>
            <person name="Triplett B.A."/>
        </authorList>
    </citation>
    <scope>NUCLEOTIDE SEQUENCE [LARGE SCALE GENOMIC DNA]</scope>
    <source>
        <strain evidence="1 2">DSM 29150</strain>
    </source>
</reference>
<dbReference type="InterPro" id="IPR018534">
    <property type="entry name" value="Tet_reg_excision_RteC"/>
</dbReference>
<dbReference type="Proteomes" id="UP000198384">
    <property type="component" value="Unassembled WGS sequence"/>
</dbReference>
<dbReference type="OrthoDB" id="790983at2"/>
<organism evidence="1 2">
    <name type="scientific">Lutibacter agarilyticus</name>
    <dbReference type="NCBI Taxonomy" id="1109740"/>
    <lineage>
        <taxon>Bacteria</taxon>
        <taxon>Pseudomonadati</taxon>
        <taxon>Bacteroidota</taxon>
        <taxon>Flavobacteriia</taxon>
        <taxon>Flavobacteriales</taxon>
        <taxon>Flavobacteriaceae</taxon>
        <taxon>Lutibacter</taxon>
    </lineage>
</organism>
<keyword evidence="2" id="KW-1185">Reference proteome</keyword>
<name>A0A238Y552_9FLAO</name>
<protein>
    <submittedName>
        <fullName evidence="1">RteC protein</fullName>
    </submittedName>
</protein>
<sequence length="284" mass="33490">MKKIASIIECFDTSISEIEKSNLTQLLQLKKKINRTKNCLNELRREVLLNSFDSPKKEIYFFKHQKPYVKGRLIFYLNLNGYLHEKPKGSKSEQRKFVNLKLSEISKEHCRHIDFINYYKLEESKNDKTYFLRGEEQLELFIDNTTIFEDPEFSTLRDHLASKVVAYDLLIKFYEKQLESFKKKNSKPPIKEVRAQQDTGLKWTASNTDLIEWILPLIKAKAINNGNVEMSKIVEFCKNNFDVDVGNIYNTFSQIKNRKKDPTKFLDKLKIALLKTIDEDLKKS</sequence>
<evidence type="ECO:0000313" key="2">
    <source>
        <dbReference type="Proteomes" id="UP000198384"/>
    </source>
</evidence>
<dbReference type="AlphaFoldDB" id="A0A238Y552"/>
<accession>A0A238Y552</accession>
<proteinExistence type="predicted"/>
<evidence type="ECO:0000313" key="1">
    <source>
        <dbReference type="EMBL" id="SNR66247.1"/>
    </source>
</evidence>
<dbReference type="EMBL" id="FZNT01000008">
    <property type="protein sequence ID" value="SNR66247.1"/>
    <property type="molecule type" value="Genomic_DNA"/>
</dbReference>
<gene>
    <name evidence="1" type="ORF">SAMN06265371_10841</name>
</gene>